<sequence length="451" mass="48597">MTAEQVVEDSPQARRREQRGWYFYDWANSAFPTTVLTVFLGPYLTTIAETAAQGRPYVDVLWFDVRPSAYYSFVVGTAAILQIILMPIAGALADHTGRKKELMGLFAYLGAGATMCFWFLSDGRYLLGGALFVTASTAFASAFVIYNSFLPEISTPDERDKVSARGWGFGYLGGGLLLAVNLVLFLGHKSFGVTEGQAVRIALSSAGLWWAGFTIIPLLRLRNRRALPSGAESAGQAVAGSFRQLGRTIVELRRYPLTLGFLVAYLIYNDGVQTVISFSATYADKELELGQSVQIGAILMVQFVAFGGALLLGRLAASYGAKRVVMSALVGWTAVVGVAYFLPKGSAPAFFALGFAIAIVMGGTQALSRSLYSHVIPAGKEAEYYSLYEISDKGSTFLGSFTLALALQLTDSYRLGIISLVIFFVVGFVLLAAVNLPKAIRAAGNEVPDRV</sequence>
<organism evidence="7 8">
    <name type="scientific">Streptosporangium minutum</name>
    <dbReference type="NCBI Taxonomy" id="569862"/>
    <lineage>
        <taxon>Bacteria</taxon>
        <taxon>Bacillati</taxon>
        <taxon>Actinomycetota</taxon>
        <taxon>Actinomycetes</taxon>
        <taxon>Streptosporangiales</taxon>
        <taxon>Streptosporangiaceae</taxon>
        <taxon>Streptosporangium</taxon>
    </lineage>
</organism>
<dbReference type="InterPro" id="IPR024671">
    <property type="entry name" value="Atg22-like"/>
</dbReference>
<accession>A0A243RI48</accession>
<feature type="transmembrane region" description="Helical" evidence="6">
    <location>
        <begin position="68"/>
        <end position="90"/>
    </location>
</feature>
<dbReference type="EMBL" id="NGFP01000104">
    <property type="protein sequence ID" value="OUC94498.1"/>
    <property type="molecule type" value="Genomic_DNA"/>
</dbReference>
<feature type="transmembrane region" description="Helical" evidence="6">
    <location>
        <begin position="198"/>
        <end position="219"/>
    </location>
</feature>
<feature type="transmembrane region" description="Helical" evidence="6">
    <location>
        <begin position="348"/>
        <end position="367"/>
    </location>
</feature>
<dbReference type="Pfam" id="PF11700">
    <property type="entry name" value="ATG22"/>
    <property type="match status" value="1"/>
</dbReference>
<keyword evidence="3 6" id="KW-0812">Transmembrane</keyword>
<reference evidence="7 8" key="1">
    <citation type="submission" date="2017-05" db="EMBL/GenBank/DDBJ databases">
        <title>Biotechnological potential of actinobacteria isolated from South African environments.</title>
        <authorList>
            <person name="Le Roes-Hill M."/>
            <person name="Prins A."/>
            <person name="Durrell K.A."/>
        </authorList>
    </citation>
    <scope>NUCLEOTIDE SEQUENCE [LARGE SCALE GENOMIC DNA]</scope>
    <source>
        <strain evidence="7">M26</strain>
    </source>
</reference>
<dbReference type="SUPFAM" id="SSF103473">
    <property type="entry name" value="MFS general substrate transporter"/>
    <property type="match status" value="1"/>
</dbReference>
<keyword evidence="8" id="KW-1185">Reference proteome</keyword>
<evidence type="ECO:0000313" key="8">
    <source>
        <dbReference type="Proteomes" id="UP000194761"/>
    </source>
</evidence>
<keyword evidence="5 6" id="KW-0472">Membrane</keyword>
<keyword evidence="2" id="KW-0813">Transport</keyword>
<evidence type="ECO:0000313" key="7">
    <source>
        <dbReference type="EMBL" id="OUC94498.1"/>
    </source>
</evidence>
<evidence type="ECO:0000256" key="5">
    <source>
        <dbReference type="ARBA" id="ARBA00023136"/>
    </source>
</evidence>
<name>A0A243RI48_9ACTN</name>
<dbReference type="Gene3D" id="1.20.1250.20">
    <property type="entry name" value="MFS general substrate transporter like domains"/>
    <property type="match status" value="2"/>
</dbReference>
<evidence type="ECO:0000256" key="4">
    <source>
        <dbReference type="ARBA" id="ARBA00022989"/>
    </source>
</evidence>
<comment type="subcellular location">
    <subcellularLocation>
        <location evidence="1">Endomembrane system</location>
        <topology evidence="1">Multi-pass membrane protein</topology>
    </subcellularLocation>
</comment>
<feature type="transmembrane region" description="Helical" evidence="6">
    <location>
        <begin position="102"/>
        <end position="120"/>
    </location>
</feature>
<dbReference type="InterPro" id="IPR036259">
    <property type="entry name" value="MFS_trans_sf"/>
</dbReference>
<feature type="transmembrane region" description="Helical" evidence="6">
    <location>
        <begin position="167"/>
        <end position="186"/>
    </location>
</feature>
<evidence type="ECO:0000256" key="1">
    <source>
        <dbReference type="ARBA" id="ARBA00004127"/>
    </source>
</evidence>
<feature type="transmembrane region" description="Helical" evidence="6">
    <location>
        <begin position="21"/>
        <end position="48"/>
    </location>
</feature>
<evidence type="ECO:0000256" key="2">
    <source>
        <dbReference type="ARBA" id="ARBA00022448"/>
    </source>
</evidence>
<proteinExistence type="predicted"/>
<dbReference type="PANTHER" id="PTHR23519">
    <property type="entry name" value="AUTOPHAGY-RELATED PROTEIN 22"/>
    <property type="match status" value="1"/>
</dbReference>
<feature type="transmembrane region" description="Helical" evidence="6">
    <location>
        <begin position="126"/>
        <end position="146"/>
    </location>
</feature>
<comment type="caution">
    <text evidence="7">The sequence shown here is derived from an EMBL/GenBank/DDBJ whole genome shotgun (WGS) entry which is preliminary data.</text>
</comment>
<dbReference type="Proteomes" id="UP000194761">
    <property type="component" value="Unassembled WGS sequence"/>
</dbReference>
<evidence type="ECO:0000256" key="6">
    <source>
        <dbReference type="SAM" id="Phobius"/>
    </source>
</evidence>
<gene>
    <name evidence="7" type="ORF">CA984_22195</name>
</gene>
<dbReference type="GO" id="GO:0012505">
    <property type="term" value="C:endomembrane system"/>
    <property type="evidence" value="ECO:0007669"/>
    <property type="project" value="UniProtKB-SubCell"/>
</dbReference>
<evidence type="ECO:0000256" key="3">
    <source>
        <dbReference type="ARBA" id="ARBA00022692"/>
    </source>
</evidence>
<protein>
    <submittedName>
        <fullName evidence="7">MFS transporter</fullName>
    </submittedName>
</protein>
<feature type="transmembrane region" description="Helical" evidence="6">
    <location>
        <begin position="257"/>
        <end position="280"/>
    </location>
</feature>
<dbReference type="PANTHER" id="PTHR23519:SF1">
    <property type="entry name" value="AUTOPHAGY-RELATED PROTEIN 22"/>
    <property type="match status" value="1"/>
</dbReference>
<dbReference type="AlphaFoldDB" id="A0A243RI48"/>
<dbReference type="InterPro" id="IPR050495">
    <property type="entry name" value="ATG22/LtaA_families"/>
</dbReference>
<feature type="transmembrane region" description="Helical" evidence="6">
    <location>
        <begin position="292"/>
        <end position="312"/>
    </location>
</feature>
<keyword evidence="4 6" id="KW-1133">Transmembrane helix</keyword>
<feature type="transmembrane region" description="Helical" evidence="6">
    <location>
        <begin position="413"/>
        <end position="434"/>
    </location>
</feature>
<feature type="transmembrane region" description="Helical" evidence="6">
    <location>
        <begin position="324"/>
        <end position="342"/>
    </location>
</feature>